<dbReference type="InterPro" id="IPR042104">
    <property type="entry name" value="PKS_dehydratase_sf"/>
</dbReference>
<dbReference type="Gene3D" id="3.90.180.10">
    <property type="entry name" value="Medium-chain alcohol dehydrogenases, catalytic domain"/>
    <property type="match status" value="1"/>
</dbReference>
<dbReference type="EMBL" id="JBHSNZ010000095">
    <property type="protein sequence ID" value="MFC5813394.1"/>
    <property type="molecule type" value="Genomic_DNA"/>
</dbReference>
<dbReference type="Proteomes" id="UP001596112">
    <property type="component" value="Unassembled WGS sequence"/>
</dbReference>
<dbReference type="Pfam" id="PF22953">
    <property type="entry name" value="SpnB_Rossmann"/>
    <property type="match status" value="1"/>
</dbReference>
<evidence type="ECO:0000256" key="5">
    <source>
        <dbReference type="SAM" id="MobiDB-lite"/>
    </source>
</evidence>
<comment type="caution">
    <text evidence="7">The sequence shown here is derived from an EMBL/GenBank/DDBJ whole genome shotgun (WGS) entry which is preliminary data.</text>
</comment>
<dbReference type="InterPro" id="IPR020807">
    <property type="entry name" value="PKS_DH"/>
</dbReference>
<keyword evidence="8" id="KW-1185">Reference proteome</keyword>
<dbReference type="InterPro" id="IPR013154">
    <property type="entry name" value="ADH-like_N"/>
</dbReference>
<keyword evidence="2" id="KW-0808">Transferase</keyword>
<dbReference type="RefSeq" id="WP_380970165.1">
    <property type="nucleotide sequence ID" value="NZ_JBHSNZ010000095.1"/>
</dbReference>
<dbReference type="InterPro" id="IPR001227">
    <property type="entry name" value="Ac_transferase_dom_sf"/>
</dbReference>
<dbReference type="InterPro" id="IPR049551">
    <property type="entry name" value="PKS_DH_C"/>
</dbReference>
<feature type="region of interest" description="C-terminal hotdog fold" evidence="4">
    <location>
        <begin position="281"/>
        <end position="424"/>
    </location>
</feature>
<dbReference type="InterPro" id="IPR016035">
    <property type="entry name" value="Acyl_Trfase/lysoPLipase"/>
</dbReference>
<evidence type="ECO:0000259" key="6">
    <source>
        <dbReference type="PROSITE" id="PS52019"/>
    </source>
</evidence>
<evidence type="ECO:0000256" key="1">
    <source>
        <dbReference type="ARBA" id="ARBA00004792"/>
    </source>
</evidence>
<dbReference type="InterPro" id="IPR011032">
    <property type="entry name" value="GroES-like_sf"/>
</dbReference>
<gene>
    <name evidence="7" type="ORF">ACFQGO_38885</name>
</gene>
<dbReference type="SUPFAM" id="SSF52151">
    <property type="entry name" value="FabD/lysophospholipase-like"/>
    <property type="match status" value="1"/>
</dbReference>
<dbReference type="InterPro" id="IPR049900">
    <property type="entry name" value="PKS_mFAS_DH"/>
</dbReference>
<keyword evidence="3" id="KW-0511">Multifunctional enzyme</keyword>
<feature type="region of interest" description="Disordered" evidence="5">
    <location>
        <begin position="238"/>
        <end position="282"/>
    </location>
</feature>
<sequence length="694" mass="71782">MTGALVTGEELASPDYWVRHVRQTVRFADAVTVLEAEGVTRFLELGPDGTLTALTHASLTEDATAVPALRADRPEPAALLTAAATLHAHGADVTWSAIFPAARPVDLPTYAFQHERYWPRVTGAAFGDLRAVGLAAAGHPLLGAAVTLADSATAVLTGRLSTRLQPWLAQHVVSGRVLLPGTAFLELALHAADHVGCAQVEELTLEAPLVLPAEGAVQLQVTVGAPDADGRREIGVYSRPADDTAADDTEGEPWQRNASGTLLPDAATPAPPTGTRPPADAAPLSTDTLYPRLADTGLAYGPLFRGLAAVRQHGDDLFAEAALPDESTPDAQRYGLHPALLDSVLHALGAAPAPTADTGEPGGPGLPFSWSGVTLHATGATHVHARLRTNGNGTVALDLTDPDGAPVATVDALTLRALTAPPADPAGPGHSGLLHRVARTPLPLDPADDDRPNTATAELPTALPADGREPGSDTFVRVEIPAGDPLRAAHTATARALDLVRDWLAQERFDGARLVFVTESGTAPDDRPADPADAAVRGLVRAAHAENPGRFALLDVDGTTESWAVVRAALATGEPEIAVHGGTATVPRLTRATDTAQLRLPADASAWRLDIVEKGTLEGLALRPVDQGELGEGEVRVSVRAAGVNFRDVLNALGMYPGDARDFGLEGAGVVTEVGAGVTGLAVGDRVFGMFSGA</sequence>
<dbReference type="InterPro" id="IPR050091">
    <property type="entry name" value="PKS_NRPS_Biosynth_Enz"/>
</dbReference>
<reference evidence="8" key="1">
    <citation type="journal article" date="2019" name="Int. J. Syst. Evol. Microbiol.">
        <title>The Global Catalogue of Microorganisms (GCM) 10K type strain sequencing project: providing services to taxonomists for standard genome sequencing and annotation.</title>
        <authorList>
            <consortium name="The Broad Institute Genomics Platform"/>
            <consortium name="The Broad Institute Genome Sequencing Center for Infectious Disease"/>
            <person name="Wu L."/>
            <person name="Ma J."/>
        </authorList>
    </citation>
    <scope>NUCLEOTIDE SEQUENCE [LARGE SCALE GENOMIC DNA]</scope>
    <source>
        <strain evidence="8">JCM 9918</strain>
    </source>
</reference>
<feature type="region of interest" description="N-terminal hotdog fold" evidence="4">
    <location>
        <begin position="139"/>
        <end position="269"/>
    </location>
</feature>
<evidence type="ECO:0000313" key="7">
    <source>
        <dbReference type="EMBL" id="MFC5813394.1"/>
    </source>
</evidence>
<evidence type="ECO:0000256" key="2">
    <source>
        <dbReference type="ARBA" id="ARBA00022679"/>
    </source>
</evidence>
<dbReference type="Gene3D" id="3.10.129.110">
    <property type="entry name" value="Polyketide synthase dehydratase"/>
    <property type="match status" value="1"/>
</dbReference>
<feature type="compositionally biased region" description="Low complexity" evidence="5">
    <location>
        <begin position="454"/>
        <end position="465"/>
    </location>
</feature>
<dbReference type="SMART" id="SM00826">
    <property type="entry name" value="PKS_DH"/>
    <property type="match status" value="1"/>
</dbReference>
<dbReference type="Gene3D" id="3.30.70.3290">
    <property type="match status" value="1"/>
</dbReference>
<comment type="pathway">
    <text evidence="1">Antibiotic biosynthesis.</text>
</comment>
<protein>
    <submittedName>
        <fullName evidence="7">Polyketide synthase dehydratase domain-containing protein</fullName>
    </submittedName>
</protein>
<feature type="non-terminal residue" evidence="7">
    <location>
        <position position="694"/>
    </location>
</feature>
<dbReference type="Pfam" id="PF21089">
    <property type="entry name" value="PKS_DH_N"/>
    <property type="match status" value="1"/>
</dbReference>
<dbReference type="InterPro" id="IPR036291">
    <property type="entry name" value="NAD(P)-bd_dom_sf"/>
</dbReference>
<dbReference type="SUPFAM" id="SSF51735">
    <property type="entry name" value="NAD(P)-binding Rossmann-fold domains"/>
    <property type="match status" value="1"/>
</dbReference>
<dbReference type="InterPro" id="IPR055123">
    <property type="entry name" value="SpnB-like_Rossmann"/>
</dbReference>
<dbReference type="PANTHER" id="PTHR43775:SF51">
    <property type="entry name" value="INACTIVE PHENOLPHTHIOCEROL SYNTHESIS POLYKETIDE SYNTHASE TYPE I PKS1-RELATED"/>
    <property type="match status" value="1"/>
</dbReference>
<accession>A0ABW1BK85</accession>
<dbReference type="PROSITE" id="PS52019">
    <property type="entry name" value="PKS_MFAS_DH"/>
    <property type="match status" value="1"/>
</dbReference>
<evidence type="ECO:0000256" key="3">
    <source>
        <dbReference type="ARBA" id="ARBA00023268"/>
    </source>
</evidence>
<feature type="domain" description="PKS/mFAS DH" evidence="6">
    <location>
        <begin position="139"/>
        <end position="424"/>
    </location>
</feature>
<feature type="active site" description="Proton donor; for dehydratase activity" evidence="4">
    <location>
        <position position="342"/>
    </location>
</feature>
<dbReference type="SUPFAM" id="SSF50129">
    <property type="entry name" value="GroES-like"/>
    <property type="match status" value="1"/>
</dbReference>
<dbReference type="Pfam" id="PF08240">
    <property type="entry name" value="ADH_N"/>
    <property type="match status" value="1"/>
</dbReference>
<dbReference type="Pfam" id="PF14765">
    <property type="entry name" value="PS-DH"/>
    <property type="match status" value="1"/>
</dbReference>
<evidence type="ECO:0000256" key="4">
    <source>
        <dbReference type="PROSITE-ProRule" id="PRU01363"/>
    </source>
</evidence>
<dbReference type="Gene3D" id="3.40.50.720">
    <property type="entry name" value="NAD(P)-binding Rossmann-like Domain"/>
    <property type="match status" value="1"/>
</dbReference>
<evidence type="ECO:0000313" key="8">
    <source>
        <dbReference type="Proteomes" id="UP001596112"/>
    </source>
</evidence>
<dbReference type="InterPro" id="IPR049552">
    <property type="entry name" value="PKS_DH_N"/>
</dbReference>
<organism evidence="7 8">
    <name type="scientific">Streptomyces heilongjiangensis</name>
    <dbReference type="NCBI Taxonomy" id="945052"/>
    <lineage>
        <taxon>Bacteria</taxon>
        <taxon>Bacillati</taxon>
        <taxon>Actinomycetota</taxon>
        <taxon>Actinomycetes</taxon>
        <taxon>Kitasatosporales</taxon>
        <taxon>Streptomycetaceae</taxon>
        <taxon>Streptomyces</taxon>
    </lineage>
</organism>
<dbReference type="Gene3D" id="3.40.366.10">
    <property type="entry name" value="Malonyl-Coenzyme A Acyl Carrier Protein, domain 2"/>
    <property type="match status" value="1"/>
</dbReference>
<dbReference type="PANTHER" id="PTHR43775">
    <property type="entry name" value="FATTY ACID SYNTHASE"/>
    <property type="match status" value="1"/>
</dbReference>
<feature type="region of interest" description="Disordered" evidence="5">
    <location>
        <begin position="441"/>
        <end position="471"/>
    </location>
</feature>
<name>A0ABW1BK85_9ACTN</name>
<proteinExistence type="predicted"/>
<feature type="active site" description="Proton acceptor; for dehydratase activity" evidence="4">
    <location>
        <position position="171"/>
    </location>
</feature>